<dbReference type="Proteomes" id="UP000621510">
    <property type="component" value="Unassembled WGS sequence"/>
</dbReference>
<comment type="caution">
    <text evidence="1">The sequence shown here is derived from an EMBL/GenBank/DDBJ whole genome shotgun (WGS) entry which is preliminary data.</text>
</comment>
<proteinExistence type="predicted"/>
<dbReference type="RefSeq" id="WP_201858232.1">
    <property type="nucleotide sequence ID" value="NZ_JAERRG010000052.1"/>
</dbReference>
<protein>
    <submittedName>
        <fullName evidence="1">Uncharacterized protein</fullName>
    </submittedName>
</protein>
<sequence>MDTSYDHADPRLETEARDLLTRLAKPAGFYDYGVPMAARHLDMAIDTGKLGLITGDDSATLLTIEEVAGRLGTGDSGDVRKSIHRLHAGGAMLVEVHERTPLLRIVAGRPKNPGDPWNAGPDG</sequence>
<evidence type="ECO:0000313" key="1">
    <source>
        <dbReference type="EMBL" id="MBL1120472.1"/>
    </source>
</evidence>
<evidence type="ECO:0000313" key="2">
    <source>
        <dbReference type="Proteomes" id="UP000621510"/>
    </source>
</evidence>
<reference evidence="1 2" key="1">
    <citation type="submission" date="2021-01" db="EMBL/GenBank/DDBJ databases">
        <title>WGS of actinomycetes isolated from Thailand.</title>
        <authorList>
            <person name="Thawai C."/>
        </authorList>
    </citation>
    <scope>NUCLEOTIDE SEQUENCE [LARGE SCALE GENOMIC DNA]</scope>
    <source>
        <strain evidence="1 2">CA3R110</strain>
    </source>
</reference>
<organism evidence="1 2">
    <name type="scientific">Streptomyces endocoffeicus</name>
    <dbReference type="NCBI Taxonomy" id="2898945"/>
    <lineage>
        <taxon>Bacteria</taxon>
        <taxon>Bacillati</taxon>
        <taxon>Actinomycetota</taxon>
        <taxon>Actinomycetes</taxon>
        <taxon>Kitasatosporales</taxon>
        <taxon>Streptomycetaceae</taxon>
        <taxon>Streptomyces</taxon>
    </lineage>
</organism>
<gene>
    <name evidence="1" type="ORF">JK364_50510</name>
</gene>
<keyword evidence="2" id="KW-1185">Reference proteome</keyword>
<dbReference type="EMBL" id="JAERRG010000052">
    <property type="protein sequence ID" value="MBL1120472.1"/>
    <property type="molecule type" value="Genomic_DNA"/>
</dbReference>
<accession>A0ABS1Q8M3</accession>
<name>A0ABS1Q8M3_9ACTN</name>